<evidence type="ECO:0000256" key="2">
    <source>
        <dbReference type="SAM" id="Phobius"/>
    </source>
</evidence>
<feature type="region of interest" description="Disordered" evidence="1">
    <location>
        <begin position="131"/>
        <end position="156"/>
    </location>
</feature>
<reference evidence="3" key="1">
    <citation type="submission" date="2021-01" db="EMBL/GenBank/DDBJ databases">
        <authorList>
            <person name="Corre E."/>
            <person name="Pelletier E."/>
            <person name="Niang G."/>
            <person name="Scheremetjew M."/>
            <person name="Finn R."/>
            <person name="Kale V."/>
            <person name="Holt S."/>
            <person name="Cochrane G."/>
            <person name="Meng A."/>
            <person name="Brown T."/>
            <person name="Cohen L."/>
        </authorList>
    </citation>
    <scope>NUCLEOTIDE SEQUENCE</scope>
    <source>
        <strain evidence="3">379</strain>
    </source>
</reference>
<keyword evidence="2" id="KW-0472">Membrane</keyword>
<keyword evidence="2" id="KW-0812">Transmembrane</keyword>
<organism evidence="3">
    <name type="scientific">Emiliania huxleyi</name>
    <name type="common">Coccolithophore</name>
    <name type="synonym">Pontosphaera huxleyi</name>
    <dbReference type="NCBI Taxonomy" id="2903"/>
    <lineage>
        <taxon>Eukaryota</taxon>
        <taxon>Haptista</taxon>
        <taxon>Haptophyta</taxon>
        <taxon>Prymnesiophyceae</taxon>
        <taxon>Isochrysidales</taxon>
        <taxon>Noelaerhabdaceae</taxon>
        <taxon>Emiliania</taxon>
    </lineage>
</organism>
<dbReference type="EMBL" id="HBIR01040710">
    <property type="protein sequence ID" value="CAE0573116.1"/>
    <property type="molecule type" value="Transcribed_RNA"/>
</dbReference>
<keyword evidence="2" id="KW-1133">Transmembrane helix</keyword>
<feature type="compositionally biased region" description="Low complexity" evidence="1">
    <location>
        <begin position="131"/>
        <end position="149"/>
    </location>
</feature>
<evidence type="ECO:0000313" key="3">
    <source>
        <dbReference type="EMBL" id="CAE0573116.1"/>
    </source>
</evidence>
<dbReference type="AlphaFoldDB" id="A0A7S3WSQ9"/>
<accession>A0A7S3WSQ9</accession>
<gene>
    <name evidence="3" type="ORF">EHUX00137_LOCUS31768</name>
</gene>
<proteinExistence type="predicted"/>
<feature type="transmembrane region" description="Helical" evidence="2">
    <location>
        <begin position="163"/>
        <end position="183"/>
    </location>
</feature>
<evidence type="ECO:0000256" key="1">
    <source>
        <dbReference type="SAM" id="MobiDB-lite"/>
    </source>
</evidence>
<sequence>MLIGSPATGDRSIDVTDSTDALNSMPAHVWFGLDDGFVQVQVEGGRPAGDPFEELTQPQPQKATLLSELEGEQPAARRSQLPARSASAMLNGHLECTTAMPSPSLSGSSLSGVPSPSASLVLDSVASEMPSLSASPLPSSASGESPSESRWSRMPSPSKRPSLSVLAFALAALALALFVGMAVEMPEHMEECPWDDYLAALARGQARAAPAQPRMLVVSSDNDLADEFRRNAEANPNAVPGGLPLFDKLVYNTYNKLYSIESGACTWRRSSLHADDLAPVLKRYSRVVAIQSAEPGNFNRSPFKIPPYTDNGVRHASGAAALTVLLVDVDCRRMRTIMTDTYREAFIERDCLSDGPGRTESFEAFAHSVGINKGGLVEGTTFVDVPVGLSAEELLRKAVHPTKAQARRARGDPLMVGDFMTDLDALRDELHSRPYSLFTEASKRAAVAIRFPRFQVGVVGLAAAGKSTTLRWLGYYAGLNKTTRHAFQSAPSGGESFTRNLISRGMAENQDDAGFVVYDTMGLDPPLNASVAKRGVVWLAEGRVNTTQEMRWLGEGGEHVKEEPWSFFRWLSSWLCAAYSLIFGGGAARGANEDAYAPWNNEPSADRRFHALVFVQRYVHPQDWKTLDMVKAFVKALRTSMVPLGVSLTVAMTHVEQCQKGLSTRQCTRAFAENIDVGTDQVVALPKTGWARPHAQDTIGGLDGTIEEEVDDAGTYVEPDGLLRLVRKVKAASRRYYDQNM</sequence>
<name>A0A7S3WSQ9_EMIHU</name>
<protein>
    <submittedName>
        <fullName evidence="3">Uncharacterized protein</fullName>
    </submittedName>
</protein>